<dbReference type="OrthoDB" id="794462at2"/>
<comment type="caution">
    <text evidence="2">The sequence shown here is derived from an EMBL/GenBank/DDBJ whole genome shotgun (WGS) entry which is preliminary data.</text>
</comment>
<gene>
    <name evidence="2" type="ORF">HNQ44_003127</name>
</gene>
<dbReference type="RefSeq" id="WP_135504934.1">
    <property type="nucleotide sequence ID" value="NZ_JACHHE010000011.1"/>
</dbReference>
<organism evidence="2 3">
    <name type="scientific">Planococcus koreensis</name>
    <dbReference type="NCBI Taxonomy" id="112331"/>
    <lineage>
        <taxon>Bacteria</taxon>
        <taxon>Bacillati</taxon>
        <taxon>Bacillota</taxon>
        <taxon>Bacilli</taxon>
        <taxon>Bacillales</taxon>
        <taxon>Caryophanaceae</taxon>
        <taxon>Planococcus</taxon>
    </lineage>
</organism>
<keyword evidence="3" id="KW-1185">Reference proteome</keyword>
<sequence>MIRTGTIEDIASVQEIAYASWNDTYEGIIPSPAQKSFLDKSYSTPMMEMRLKKTIVLVAIHEDEAIGFANFTKLDQDGDAELIALYLKPEYQRNGFGKKLLDSGLSHLFDGSELSVYVGSENEKARNFYAANGFEFVEEFEELFEGHPLKTAKYVYDLKVKTPAL</sequence>
<evidence type="ECO:0000313" key="3">
    <source>
        <dbReference type="Proteomes" id="UP000525923"/>
    </source>
</evidence>
<dbReference type="Gene3D" id="3.40.630.30">
    <property type="match status" value="1"/>
</dbReference>
<dbReference type="Pfam" id="PF00583">
    <property type="entry name" value="Acetyltransf_1"/>
    <property type="match status" value="1"/>
</dbReference>
<name>A0A7W8CU27_9BACL</name>
<dbReference type="GO" id="GO:0016747">
    <property type="term" value="F:acyltransferase activity, transferring groups other than amino-acyl groups"/>
    <property type="evidence" value="ECO:0007669"/>
    <property type="project" value="InterPro"/>
</dbReference>
<evidence type="ECO:0000259" key="1">
    <source>
        <dbReference type="PROSITE" id="PS51186"/>
    </source>
</evidence>
<keyword evidence="2" id="KW-0689">Ribosomal protein</keyword>
<reference evidence="2 3" key="1">
    <citation type="submission" date="2020-08" db="EMBL/GenBank/DDBJ databases">
        <title>Genomic Encyclopedia of Type Strains, Phase IV (KMG-IV): sequencing the most valuable type-strain genomes for metagenomic binning, comparative biology and taxonomic classification.</title>
        <authorList>
            <person name="Goeker M."/>
        </authorList>
    </citation>
    <scope>NUCLEOTIDE SEQUENCE [LARGE SCALE GENOMIC DNA]</scope>
    <source>
        <strain evidence="2 3">DSM 15895</strain>
    </source>
</reference>
<dbReference type="EMBL" id="JACHHE010000011">
    <property type="protein sequence ID" value="MBB5181662.1"/>
    <property type="molecule type" value="Genomic_DNA"/>
</dbReference>
<feature type="domain" description="N-acetyltransferase" evidence="1">
    <location>
        <begin position="1"/>
        <end position="161"/>
    </location>
</feature>
<dbReference type="Proteomes" id="UP000525923">
    <property type="component" value="Unassembled WGS sequence"/>
</dbReference>
<dbReference type="InterPro" id="IPR050276">
    <property type="entry name" value="MshD_Acetyltransferase"/>
</dbReference>
<dbReference type="AlphaFoldDB" id="A0A7W8CU27"/>
<keyword evidence="2" id="KW-0687">Ribonucleoprotein</keyword>
<dbReference type="InterPro" id="IPR016181">
    <property type="entry name" value="Acyl_CoA_acyltransferase"/>
</dbReference>
<proteinExistence type="predicted"/>
<dbReference type="CDD" id="cd04301">
    <property type="entry name" value="NAT_SF"/>
    <property type="match status" value="1"/>
</dbReference>
<dbReference type="InterPro" id="IPR000182">
    <property type="entry name" value="GNAT_dom"/>
</dbReference>
<dbReference type="PANTHER" id="PTHR43617">
    <property type="entry name" value="L-AMINO ACID N-ACETYLTRANSFERASE"/>
    <property type="match status" value="1"/>
</dbReference>
<dbReference type="PROSITE" id="PS51186">
    <property type="entry name" value="GNAT"/>
    <property type="match status" value="1"/>
</dbReference>
<accession>A0A7W8CU27</accession>
<protein>
    <submittedName>
        <fullName evidence="2">Ribosomal protein S18 acetylase RimI-like enzyme</fullName>
    </submittedName>
</protein>
<dbReference type="SUPFAM" id="SSF55729">
    <property type="entry name" value="Acyl-CoA N-acyltransferases (Nat)"/>
    <property type="match status" value="1"/>
</dbReference>
<evidence type="ECO:0000313" key="2">
    <source>
        <dbReference type="EMBL" id="MBB5181662.1"/>
    </source>
</evidence>
<dbReference type="GO" id="GO:0005840">
    <property type="term" value="C:ribosome"/>
    <property type="evidence" value="ECO:0007669"/>
    <property type="project" value="UniProtKB-KW"/>
</dbReference>